<name>A0A3E0WZZ5_9BACI</name>
<feature type="domain" description="Flagellar Assembly Protein A N-terminal region" evidence="2">
    <location>
        <begin position="26"/>
        <end position="194"/>
    </location>
</feature>
<dbReference type="Pfam" id="PF20250">
    <property type="entry name" value="FapA_N"/>
    <property type="match status" value="1"/>
</dbReference>
<dbReference type="Proteomes" id="UP000256488">
    <property type="component" value="Unassembled WGS sequence"/>
</dbReference>
<reference evidence="3 4" key="1">
    <citation type="submission" date="2017-05" db="EMBL/GenBank/DDBJ databases">
        <title>Virgibacillus sp. AK90 isolated from a saltern of Kakinada, India.</title>
        <authorList>
            <person name="Gupta V."/>
            <person name="Sidhu C."/>
            <person name="Korpole S."/>
            <person name="Pinnaka A.K."/>
        </authorList>
    </citation>
    <scope>NUCLEOTIDE SEQUENCE [LARGE SCALE GENOMIC DNA]</scope>
    <source>
        <strain evidence="3 4">AK90</strain>
    </source>
</reference>
<gene>
    <name evidence="3" type="ORF">CAI16_01125</name>
</gene>
<sequence length="475" mass="52752">MCITFFKNQKLFIREGAGMKLLENIFKVNVSQDKMLAEIDVSEQEEDFTTLQMTKSDVIAFLQKNNVTNGILEETIFSIVNDTSKVTYPITIAKGKKPVHGKDGQLQYIYDFNPHNAWEKKQDFRDIMQIPSVKKGEKIATLIAPTDGEAGFDVSGATIPSYPGKKVVVKAGKNVVYREADQCFYATTDGQLSWRGKYIQVQPVYEVNQTLSMKTGNIDFIGTIIIRGDVPAGYTVTAKGDVKIFGMVEAATVLAGGSIYVAEGVAGQGAGTIQADENIHVGYVNQGNIIAGKDLFVENSIFHSQCKVRERVICHRGNIIGGTLSVGKRIEAKDVGNRVGVKTEVMFGLDQKTEKEKRDLLDEKQKLEVTLSKLALLEKKLNGQQIENDSKLKITLLRYKHSLQKTKERLAEVNRLLNQLETNLGDEEDATLVVRNYLHANVVVAFGKYYRISNGNYQGVKVQLVDNEIVTSPLT</sequence>
<feature type="coiled-coil region" evidence="1">
    <location>
        <begin position="403"/>
        <end position="430"/>
    </location>
</feature>
<dbReference type="InterPro" id="IPR005646">
    <property type="entry name" value="FapA"/>
</dbReference>
<evidence type="ECO:0000313" key="4">
    <source>
        <dbReference type="Proteomes" id="UP000256488"/>
    </source>
</evidence>
<accession>A0A3E0WZZ5</accession>
<dbReference type="InterPro" id="IPR046865">
    <property type="entry name" value="FapA_b_solenoid"/>
</dbReference>
<dbReference type="EMBL" id="NFZX01000001">
    <property type="protein sequence ID" value="RFA37733.1"/>
    <property type="molecule type" value="Genomic_DNA"/>
</dbReference>
<comment type="caution">
    <text evidence="3">The sequence shown here is derived from an EMBL/GenBank/DDBJ whole genome shotgun (WGS) entry which is preliminary data.</text>
</comment>
<organism evidence="3 4">
    <name type="scientific">Virgibacillus dokdonensis</name>
    <dbReference type="NCBI Taxonomy" id="302167"/>
    <lineage>
        <taxon>Bacteria</taxon>
        <taxon>Bacillati</taxon>
        <taxon>Bacillota</taxon>
        <taxon>Bacilli</taxon>
        <taxon>Bacillales</taxon>
        <taxon>Bacillaceae</taxon>
        <taxon>Virgibacillus</taxon>
    </lineage>
</organism>
<dbReference type="InterPro" id="IPR046866">
    <property type="entry name" value="FapA_N"/>
</dbReference>
<dbReference type="Pfam" id="PF03961">
    <property type="entry name" value="FapA"/>
    <property type="match status" value="1"/>
</dbReference>
<dbReference type="AlphaFoldDB" id="A0A3E0WZZ5"/>
<evidence type="ECO:0000256" key="1">
    <source>
        <dbReference type="SAM" id="Coils"/>
    </source>
</evidence>
<dbReference type="PANTHER" id="PTHR38032:SF1">
    <property type="entry name" value="RNA-BINDING PROTEIN KHPB N-TERMINAL DOMAIN-CONTAINING PROTEIN"/>
    <property type="match status" value="1"/>
</dbReference>
<evidence type="ECO:0000259" key="2">
    <source>
        <dbReference type="Pfam" id="PF20250"/>
    </source>
</evidence>
<proteinExistence type="predicted"/>
<evidence type="ECO:0000313" key="3">
    <source>
        <dbReference type="EMBL" id="RFA37733.1"/>
    </source>
</evidence>
<protein>
    <recommendedName>
        <fullName evidence="2">Flagellar Assembly Protein A N-terminal region domain-containing protein</fullName>
    </recommendedName>
</protein>
<dbReference type="PANTHER" id="PTHR38032">
    <property type="entry name" value="POLYMERASE-RELATED"/>
    <property type="match status" value="1"/>
</dbReference>
<keyword evidence="1" id="KW-0175">Coiled coil</keyword>